<dbReference type="InterPro" id="IPR002698">
    <property type="entry name" value="FTHF_cligase"/>
</dbReference>
<dbReference type="PIRSF" id="PIRSF006806">
    <property type="entry name" value="FTHF_cligase"/>
    <property type="match status" value="1"/>
</dbReference>
<feature type="binding site" evidence="4">
    <location>
        <begin position="149"/>
        <end position="157"/>
    </location>
    <ligand>
        <name>ATP</name>
        <dbReference type="ChEBI" id="CHEBI:30616"/>
    </ligand>
</feature>
<dbReference type="GO" id="GO:0005524">
    <property type="term" value="F:ATP binding"/>
    <property type="evidence" value="ECO:0007669"/>
    <property type="project" value="UniProtKB-KW"/>
</dbReference>
<keyword evidence="6" id="KW-0436">Ligase</keyword>
<dbReference type="EMBL" id="AM920689">
    <property type="protein sequence ID" value="CAP50268.1"/>
    <property type="molecule type" value="Genomic_DNA"/>
</dbReference>
<keyword evidence="5" id="KW-0479">Metal-binding</keyword>
<feature type="binding site" evidence="4">
    <location>
        <position position="73"/>
    </location>
    <ligand>
        <name>substrate</name>
    </ligand>
</feature>
<proteinExistence type="inferred from homology"/>
<dbReference type="Pfam" id="PF01812">
    <property type="entry name" value="5-FTHF_cyc-lig"/>
    <property type="match status" value="1"/>
</dbReference>
<dbReference type="AlphaFoldDB" id="B0RP83"/>
<comment type="similarity">
    <text evidence="1 5">Belongs to the 5-formyltetrahydrofolate cyclo-ligase family.</text>
</comment>
<dbReference type="InterPro" id="IPR037171">
    <property type="entry name" value="NagB/RpiA_transferase-like"/>
</dbReference>
<keyword evidence="5" id="KW-0460">Magnesium</keyword>
<evidence type="ECO:0000313" key="7">
    <source>
        <dbReference type="Proteomes" id="UP000001188"/>
    </source>
</evidence>
<dbReference type="HOGENOM" id="CLU_066245_0_0_6"/>
<protein>
    <recommendedName>
        <fullName evidence="5">5-formyltetrahydrofolate cyclo-ligase</fullName>
        <ecNumber evidence="5">6.3.3.2</ecNumber>
    </recommendedName>
</protein>
<organism evidence="6 7">
    <name type="scientific">Xanthomonas campestris pv. campestris (strain B100)</name>
    <dbReference type="NCBI Taxonomy" id="509169"/>
    <lineage>
        <taxon>Bacteria</taxon>
        <taxon>Pseudomonadati</taxon>
        <taxon>Pseudomonadota</taxon>
        <taxon>Gammaproteobacteria</taxon>
        <taxon>Lysobacterales</taxon>
        <taxon>Lysobacteraceae</taxon>
        <taxon>Xanthomonas</taxon>
    </lineage>
</organism>
<gene>
    <name evidence="6" type="primary">fthC</name>
    <name evidence="6" type="ORF">XCCB100_0921</name>
</gene>
<comment type="cofactor">
    <cofactor evidence="5">
        <name>Mg(2+)</name>
        <dbReference type="ChEBI" id="CHEBI:18420"/>
    </cofactor>
</comment>
<accession>B0RP83</accession>
<evidence type="ECO:0000256" key="2">
    <source>
        <dbReference type="ARBA" id="ARBA00022741"/>
    </source>
</evidence>
<dbReference type="Gene3D" id="3.40.50.10420">
    <property type="entry name" value="NagB/RpiA/CoA transferase-like"/>
    <property type="match status" value="1"/>
</dbReference>
<dbReference type="GO" id="GO:0030272">
    <property type="term" value="F:5-formyltetrahydrofolate cyclo-ligase activity"/>
    <property type="evidence" value="ECO:0007669"/>
    <property type="project" value="UniProtKB-EC"/>
</dbReference>
<dbReference type="PANTHER" id="PTHR23407:SF1">
    <property type="entry name" value="5-FORMYLTETRAHYDROFOLATE CYCLO-LIGASE"/>
    <property type="match status" value="1"/>
</dbReference>
<name>B0RP83_XANCB</name>
<sequence>MRAPAADNAASLCAEIPMSDDRDALRQQLRAARRSLPAAQRLAAADALAERLLALPFAPQQGAVAGYWAMDGEIALHRWQLSLPPGVRYCLPVLDGRVLRFAPWKPGQGLVSNRYGIPEPDVDRADTLGPEDMDLVVTPLTGFDAACGRLGMGGGWYDRSFAFRHRQAPPPWLVGVGFAAQQVPALPVAAWDVPVDAICTEHATFLKDDTAPA</sequence>
<evidence type="ECO:0000256" key="4">
    <source>
        <dbReference type="PIRSR" id="PIRSR006806-1"/>
    </source>
</evidence>
<keyword evidence="2 4" id="KW-0547">Nucleotide-binding</keyword>
<dbReference type="KEGG" id="xca:xcc-b100_0921"/>
<dbReference type="GO" id="GO:0035999">
    <property type="term" value="P:tetrahydrofolate interconversion"/>
    <property type="evidence" value="ECO:0007669"/>
    <property type="project" value="TreeGrafter"/>
</dbReference>
<dbReference type="EC" id="6.3.3.2" evidence="5"/>
<dbReference type="GO" id="GO:0046872">
    <property type="term" value="F:metal ion binding"/>
    <property type="evidence" value="ECO:0007669"/>
    <property type="project" value="UniProtKB-KW"/>
</dbReference>
<feature type="binding site" evidence="4">
    <location>
        <begin position="22"/>
        <end position="26"/>
    </location>
    <ligand>
        <name>ATP</name>
        <dbReference type="ChEBI" id="CHEBI:30616"/>
    </ligand>
</feature>
<dbReference type="Proteomes" id="UP000001188">
    <property type="component" value="Chromosome"/>
</dbReference>
<evidence type="ECO:0000256" key="1">
    <source>
        <dbReference type="ARBA" id="ARBA00010638"/>
    </source>
</evidence>
<dbReference type="NCBIfam" id="TIGR02727">
    <property type="entry name" value="MTHFS_bact"/>
    <property type="match status" value="1"/>
</dbReference>
<evidence type="ECO:0000256" key="3">
    <source>
        <dbReference type="ARBA" id="ARBA00022840"/>
    </source>
</evidence>
<dbReference type="GO" id="GO:0009396">
    <property type="term" value="P:folic acid-containing compound biosynthetic process"/>
    <property type="evidence" value="ECO:0007669"/>
    <property type="project" value="TreeGrafter"/>
</dbReference>
<reference evidence="6 7" key="1">
    <citation type="journal article" date="2008" name="J. Biotechnol.">
        <title>The genome of Xanthomonas campestris pv. campestris B100 and its use for the reconstruction of metabolic pathways involved in xanthan biosynthesis.</title>
        <authorList>
            <person name="Vorholter F.J."/>
            <person name="Schneiker S."/>
            <person name="Goesmann A."/>
            <person name="Krause L."/>
            <person name="Bekel T."/>
            <person name="Kaiser O."/>
            <person name="Linke B."/>
            <person name="Patschkowski T."/>
            <person name="Ruckert C."/>
            <person name="Schmid J."/>
            <person name="Sidhu V.K."/>
            <person name="Sieber V."/>
            <person name="Tauch A."/>
            <person name="Watt S.A."/>
            <person name="Weisshaar B."/>
            <person name="Becker A."/>
            <person name="Niehaus K."/>
            <person name="Puhler A."/>
        </authorList>
    </citation>
    <scope>NUCLEOTIDE SEQUENCE [LARGE SCALE GENOMIC DNA]</scope>
    <source>
        <strain evidence="6 7">B100</strain>
    </source>
</reference>
<dbReference type="SUPFAM" id="SSF100950">
    <property type="entry name" value="NagB/RpiA/CoA transferase-like"/>
    <property type="match status" value="1"/>
</dbReference>
<dbReference type="InterPro" id="IPR024185">
    <property type="entry name" value="FTHF_cligase-like_sf"/>
</dbReference>
<dbReference type="PANTHER" id="PTHR23407">
    <property type="entry name" value="ATPASE INHIBITOR/5-FORMYLTETRAHYDROFOLATE CYCLO-LIGASE"/>
    <property type="match status" value="1"/>
</dbReference>
<keyword evidence="3 4" id="KW-0067">ATP-binding</keyword>
<evidence type="ECO:0000313" key="6">
    <source>
        <dbReference type="EMBL" id="CAP50268.1"/>
    </source>
</evidence>
<comment type="catalytic activity">
    <reaction evidence="5">
        <text>(6S)-5-formyl-5,6,7,8-tetrahydrofolate + ATP = (6R)-5,10-methenyltetrahydrofolate + ADP + phosphate</text>
        <dbReference type="Rhea" id="RHEA:10488"/>
        <dbReference type="ChEBI" id="CHEBI:30616"/>
        <dbReference type="ChEBI" id="CHEBI:43474"/>
        <dbReference type="ChEBI" id="CHEBI:57455"/>
        <dbReference type="ChEBI" id="CHEBI:57457"/>
        <dbReference type="ChEBI" id="CHEBI:456216"/>
        <dbReference type="EC" id="6.3.3.2"/>
    </reaction>
</comment>
<evidence type="ECO:0000256" key="5">
    <source>
        <dbReference type="RuleBase" id="RU361279"/>
    </source>
</evidence>